<accession>A0A0D5NDY9</accession>
<dbReference type="HOGENOM" id="CLU_036604_13_5_9"/>
<dbReference type="Pfam" id="PF00480">
    <property type="entry name" value="ROK"/>
    <property type="match status" value="1"/>
</dbReference>
<sequence>MGDRLKHDQEFIKKKNQILILEIIQKNNRRISRADIAKMTKMSPASVGRIVNTLIETGLIKETDQQSSGVGRKATMLECDVQSLLAIGVEVDRNVIKAAIVDLDGRIITEAEKKADNSANCPETVASRIIDLIRQLADGQKVELNKFIGIGIGIPGIINPDTGEVIISAQLKWKNERFASLIEDKLPLPVVLDNDLKVKALGESSYWPKSDETKTVLVSVGSGVGSALVDEGEIYRGANNIAGEIGHSTVNPDGMLCECGKRGCLQTYITDLSLLQEANQVRPVHHVEDIFEAMRNGETWAYNIIERACTYIAVTINNVVCTYNPDRIILTGNFIEHHSDTFEMVRAKMKDFIWEPFSGTFDLSRSKLGENSVRIGAAKLVLQQRLKQGLPLD</sequence>
<dbReference type="AlphaFoldDB" id="A0A0D5NDY9"/>
<keyword evidence="5" id="KW-1185">Reference proteome</keyword>
<keyword evidence="3" id="KW-0119">Carbohydrate metabolism</keyword>
<dbReference type="InterPro" id="IPR036388">
    <property type="entry name" value="WH-like_DNA-bd_sf"/>
</dbReference>
<evidence type="ECO:0000313" key="4">
    <source>
        <dbReference type="EMBL" id="AJY73466.1"/>
    </source>
</evidence>
<dbReference type="RefSeq" id="WP_045668901.1">
    <property type="nucleotide sequence ID" value="NZ_CP011058.1"/>
</dbReference>
<evidence type="ECO:0000313" key="5">
    <source>
        <dbReference type="Proteomes" id="UP000032633"/>
    </source>
</evidence>
<organism evidence="4 5">
    <name type="scientific">Paenibacillus beijingensis</name>
    <dbReference type="NCBI Taxonomy" id="1126833"/>
    <lineage>
        <taxon>Bacteria</taxon>
        <taxon>Bacillati</taxon>
        <taxon>Bacillota</taxon>
        <taxon>Bacilli</taxon>
        <taxon>Bacillales</taxon>
        <taxon>Paenibacillaceae</taxon>
        <taxon>Paenibacillus</taxon>
    </lineage>
</organism>
<evidence type="ECO:0008006" key="6">
    <source>
        <dbReference type="Google" id="ProtNLM"/>
    </source>
</evidence>
<dbReference type="PANTHER" id="PTHR18964">
    <property type="entry name" value="ROK (REPRESSOR, ORF, KINASE) FAMILY"/>
    <property type="match status" value="1"/>
</dbReference>
<keyword evidence="3" id="KW-0859">Xylose metabolism</keyword>
<dbReference type="PANTHER" id="PTHR18964:SF149">
    <property type="entry name" value="BIFUNCTIONAL UDP-N-ACETYLGLUCOSAMINE 2-EPIMERASE_N-ACETYLMANNOSAMINE KINASE"/>
    <property type="match status" value="1"/>
</dbReference>
<comment type="function">
    <text evidence="1">Transcriptional repressor of xylose-utilizing enzymes.</text>
</comment>
<dbReference type="Gene3D" id="3.30.420.40">
    <property type="match status" value="2"/>
</dbReference>
<dbReference type="PROSITE" id="PS01125">
    <property type="entry name" value="ROK"/>
    <property type="match status" value="1"/>
</dbReference>
<dbReference type="InterPro" id="IPR000600">
    <property type="entry name" value="ROK"/>
</dbReference>
<dbReference type="Proteomes" id="UP000032633">
    <property type="component" value="Chromosome"/>
</dbReference>
<gene>
    <name evidence="4" type="ORF">VN24_01040</name>
</gene>
<dbReference type="STRING" id="1126833.VN24_01040"/>
<dbReference type="SUPFAM" id="SSF53067">
    <property type="entry name" value="Actin-like ATPase domain"/>
    <property type="match status" value="1"/>
</dbReference>
<dbReference type="OrthoDB" id="9796533at2"/>
<comment type="similarity">
    <text evidence="2">Belongs to the ROK (NagC/XylR) family.</text>
</comment>
<dbReference type="KEGG" id="pbj:VN24_01040"/>
<dbReference type="PATRIC" id="fig|1126833.4.peg.234"/>
<proteinExistence type="inferred from homology"/>
<dbReference type="InterPro" id="IPR043129">
    <property type="entry name" value="ATPase_NBD"/>
</dbReference>
<dbReference type="EMBL" id="CP011058">
    <property type="protein sequence ID" value="AJY73466.1"/>
    <property type="molecule type" value="Genomic_DNA"/>
</dbReference>
<dbReference type="SUPFAM" id="SSF46785">
    <property type="entry name" value="Winged helix' DNA-binding domain"/>
    <property type="match status" value="1"/>
</dbReference>
<dbReference type="Pfam" id="PF13412">
    <property type="entry name" value="HTH_24"/>
    <property type="match status" value="1"/>
</dbReference>
<name>A0A0D5NDY9_9BACL</name>
<evidence type="ECO:0000256" key="3">
    <source>
        <dbReference type="ARBA" id="ARBA00022629"/>
    </source>
</evidence>
<evidence type="ECO:0000256" key="1">
    <source>
        <dbReference type="ARBA" id="ARBA00002486"/>
    </source>
</evidence>
<protein>
    <recommendedName>
        <fullName evidence="6">ROK family protein</fullName>
    </recommendedName>
</protein>
<dbReference type="Gene3D" id="1.10.10.10">
    <property type="entry name" value="Winged helix-like DNA-binding domain superfamily/Winged helix DNA-binding domain"/>
    <property type="match status" value="1"/>
</dbReference>
<reference evidence="4 5" key="1">
    <citation type="journal article" date="2015" name="J. Biotechnol.">
        <title>Complete genome sequence of Paenibacillus beijingensis 7188(T) (=DSM 24997(T)), a novel rhizobacterium from jujube garden soil.</title>
        <authorList>
            <person name="Kwak Y."/>
            <person name="Shin J.H."/>
        </authorList>
    </citation>
    <scope>NUCLEOTIDE SEQUENCE [LARGE SCALE GENOMIC DNA]</scope>
    <source>
        <strain evidence="4 5">DSM 24997</strain>
    </source>
</reference>
<dbReference type="InterPro" id="IPR049874">
    <property type="entry name" value="ROK_cs"/>
</dbReference>
<dbReference type="GO" id="GO:0042732">
    <property type="term" value="P:D-xylose metabolic process"/>
    <property type="evidence" value="ECO:0007669"/>
    <property type="project" value="UniProtKB-KW"/>
</dbReference>
<reference evidence="5" key="2">
    <citation type="submission" date="2015-03" db="EMBL/GenBank/DDBJ databases">
        <title>Genome sequence of Paenibacillus beijingensis strain DSM 24997T.</title>
        <authorList>
            <person name="Kwak Y."/>
            <person name="Shin J.-H."/>
        </authorList>
    </citation>
    <scope>NUCLEOTIDE SEQUENCE [LARGE SCALE GENOMIC DNA]</scope>
    <source>
        <strain evidence="5">DSM 24997</strain>
    </source>
</reference>
<evidence type="ECO:0000256" key="2">
    <source>
        <dbReference type="ARBA" id="ARBA00006479"/>
    </source>
</evidence>
<dbReference type="InterPro" id="IPR036390">
    <property type="entry name" value="WH_DNA-bd_sf"/>
</dbReference>